<proteinExistence type="predicted"/>
<name>A0ABV2DRV4_9HYPH</name>
<evidence type="ECO:0000313" key="2">
    <source>
        <dbReference type="Proteomes" id="UP001548832"/>
    </source>
</evidence>
<dbReference type="EMBL" id="JBEWSZ010000013">
    <property type="protein sequence ID" value="MET2832811.1"/>
    <property type="molecule type" value="Genomic_DNA"/>
</dbReference>
<reference evidence="1 2" key="1">
    <citation type="submission" date="2024-06" db="EMBL/GenBank/DDBJ databases">
        <authorList>
            <person name="Kim D.-U."/>
        </authorList>
    </citation>
    <scope>NUCLEOTIDE SEQUENCE [LARGE SCALE GENOMIC DNA]</scope>
    <source>
        <strain evidence="1 2">KACC15460</strain>
    </source>
</reference>
<keyword evidence="2" id="KW-1185">Reference proteome</keyword>
<organism evidence="1 2">
    <name type="scientific">Mesorhizobium shangrilense</name>
    <dbReference type="NCBI Taxonomy" id="460060"/>
    <lineage>
        <taxon>Bacteria</taxon>
        <taxon>Pseudomonadati</taxon>
        <taxon>Pseudomonadota</taxon>
        <taxon>Alphaproteobacteria</taxon>
        <taxon>Hyphomicrobiales</taxon>
        <taxon>Phyllobacteriaceae</taxon>
        <taxon>Mesorhizobium</taxon>
    </lineage>
</organism>
<evidence type="ECO:0000313" key="1">
    <source>
        <dbReference type="EMBL" id="MET2832811.1"/>
    </source>
</evidence>
<dbReference type="RefSeq" id="WP_354465016.1">
    <property type="nucleotide sequence ID" value="NZ_JBEWSZ010000013.1"/>
</dbReference>
<gene>
    <name evidence="1" type="ORF">ABVQ20_38450</name>
</gene>
<dbReference type="Proteomes" id="UP001548832">
    <property type="component" value="Unassembled WGS sequence"/>
</dbReference>
<protein>
    <recommendedName>
        <fullName evidence="3">Alpha/beta hydrolase</fullName>
    </recommendedName>
</protein>
<comment type="caution">
    <text evidence="1">The sequence shown here is derived from an EMBL/GenBank/DDBJ whole genome shotgun (WGS) entry which is preliminary data.</text>
</comment>
<evidence type="ECO:0008006" key="3">
    <source>
        <dbReference type="Google" id="ProtNLM"/>
    </source>
</evidence>
<accession>A0ABV2DRV4</accession>
<sequence>MGSARIALARCREDRIRWRCATKLKYSAPVLIFKYGLIRFSVLPRWQHRTLARQLGTTIRTGIAHARASRIPEPPDVVIHSLGSQLFVQLLALPEFDDLQFDRVIAAGSVGRPDYIWSQRIEQGRIEAVFNHCGGSDWAVPFGTGPGARHGFSDAAAIKS</sequence>